<keyword evidence="6" id="KW-0540">Nuclease</keyword>
<dbReference type="FunFam" id="3.30.420.10:FF:000032">
    <property type="entry name" value="Retrovirus-related Pol polyprotein from transposon 297-like Protein"/>
    <property type="match status" value="1"/>
</dbReference>
<evidence type="ECO:0000256" key="11">
    <source>
        <dbReference type="ARBA" id="ARBA00039658"/>
    </source>
</evidence>
<organism evidence="15 16">
    <name type="scientific">Astyanax mexicanus</name>
    <name type="common">Blind cave fish</name>
    <name type="synonym">Astyanax fasciatus mexicanus</name>
    <dbReference type="NCBI Taxonomy" id="7994"/>
    <lineage>
        <taxon>Eukaryota</taxon>
        <taxon>Metazoa</taxon>
        <taxon>Chordata</taxon>
        <taxon>Craniata</taxon>
        <taxon>Vertebrata</taxon>
        <taxon>Euteleostomi</taxon>
        <taxon>Actinopterygii</taxon>
        <taxon>Neopterygii</taxon>
        <taxon>Teleostei</taxon>
        <taxon>Ostariophysi</taxon>
        <taxon>Characiformes</taxon>
        <taxon>Characoidei</taxon>
        <taxon>Acestrorhamphidae</taxon>
        <taxon>Acestrorhamphinae</taxon>
        <taxon>Astyanax</taxon>
    </lineage>
</organism>
<dbReference type="Proteomes" id="UP000018467">
    <property type="component" value="Unassembled WGS sequence"/>
</dbReference>
<dbReference type="CDD" id="cd09274">
    <property type="entry name" value="RNase_HI_RT_Ty3"/>
    <property type="match status" value="1"/>
</dbReference>
<dbReference type="Pfam" id="PF17921">
    <property type="entry name" value="Integrase_H2C2"/>
    <property type="match status" value="1"/>
</dbReference>
<proteinExistence type="inferred from homology"/>
<dbReference type="Pfam" id="PF17919">
    <property type="entry name" value="RT_RNaseH_2"/>
    <property type="match status" value="1"/>
</dbReference>
<evidence type="ECO:0000313" key="16">
    <source>
        <dbReference type="Proteomes" id="UP000018467"/>
    </source>
</evidence>
<dbReference type="GO" id="GO:0004523">
    <property type="term" value="F:RNA-DNA hybrid ribonuclease activity"/>
    <property type="evidence" value="ECO:0007669"/>
    <property type="project" value="UniProtKB-EC"/>
</dbReference>
<feature type="region of interest" description="Disordered" evidence="12">
    <location>
        <begin position="1062"/>
        <end position="1089"/>
    </location>
</feature>
<reference evidence="15" key="3">
    <citation type="submission" date="2025-08" db="UniProtKB">
        <authorList>
            <consortium name="Ensembl"/>
        </authorList>
    </citation>
    <scope>IDENTIFICATION</scope>
</reference>
<dbReference type="AlphaFoldDB" id="A0A3B1IHG6"/>
<keyword evidence="10" id="KW-0511">Multifunctional enzyme</keyword>
<dbReference type="InterPro" id="IPR001584">
    <property type="entry name" value="Integrase_cat-core"/>
</dbReference>
<dbReference type="InterPro" id="IPR041588">
    <property type="entry name" value="Integrase_H2C2"/>
</dbReference>
<evidence type="ECO:0000259" key="13">
    <source>
        <dbReference type="PROSITE" id="PS50878"/>
    </source>
</evidence>
<dbReference type="InterPro" id="IPR050951">
    <property type="entry name" value="Retrovirus_Pol_polyprotein"/>
</dbReference>
<feature type="region of interest" description="Disordered" evidence="12">
    <location>
        <begin position="1110"/>
        <end position="1148"/>
    </location>
</feature>
<dbReference type="FunFam" id="3.30.70.270:FF:000020">
    <property type="entry name" value="Transposon Tf2-6 polyprotein-like Protein"/>
    <property type="match status" value="1"/>
</dbReference>
<feature type="domain" description="Integrase catalytic" evidence="14">
    <location>
        <begin position="771"/>
        <end position="929"/>
    </location>
</feature>
<keyword evidence="3" id="KW-0645">Protease</keyword>
<protein>
    <recommendedName>
        <fullName evidence="11">Gypsy retrotransposon integrase-like protein 1</fullName>
        <ecNumber evidence="2">3.1.26.4</ecNumber>
    </recommendedName>
</protein>
<evidence type="ECO:0000256" key="3">
    <source>
        <dbReference type="ARBA" id="ARBA00022670"/>
    </source>
</evidence>
<name>A0A3B1IHG6_ASTMX</name>
<dbReference type="Bgee" id="ENSAMXG00000034382">
    <property type="expression patterns" value="Expressed in testis and 1 other cell type or tissue"/>
</dbReference>
<evidence type="ECO:0000256" key="5">
    <source>
        <dbReference type="ARBA" id="ARBA00022695"/>
    </source>
</evidence>
<dbReference type="FunFam" id="3.10.20.370:FF:000001">
    <property type="entry name" value="Retrovirus-related Pol polyprotein from transposon 17.6-like protein"/>
    <property type="match status" value="1"/>
</dbReference>
<dbReference type="Gene3D" id="3.10.10.10">
    <property type="entry name" value="HIV Type 1 Reverse Transcriptase, subunit A, domain 1"/>
    <property type="match status" value="1"/>
</dbReference>
<dbReference type="PANTHER" id="PTHR37984">
    <property type="entry name" value="PROTEIN CBG26694"/>
    <property type="match status" value="1"/>
</dbReference>
<keyword evidence="16" id="KW-1185">Reference proteome</keyword>
<evidence type="ECO:0000256" key="8">
    <source>
        <dbReference type="ARBA" id="ARBA00022801"/>
    </source>
</evidence>
<dbReference type="GO" id="GO:0003676">
    <property type="term" value="F:nucleic acid binding"/>
    <property type="evidence" value="ECO:0007669"/>
    <property type="project" value="InterPro"/>
</dbReference>
<dbReference type="InterPro" id="IPR043502">
    <property type="entry name" value="DNA/RNA_pol_sf"/>
</dbReference>
<reference evidence="15" key="4">
    <citation type="submission" date="2025-09" db="UniProtKB">
        <authorList>
            <consortium name="Ensembl"/>
        </authorList>
    </citation>
    <scope>IDENTIFICATION</scope>
</reference>
<dbReference type="InParanoid" id="A0A3B1IHG6"/>
<keyword evidence="8" id="KW-0378">Hydrolase</keyword>
<evidence type="ECO:0000256" key="6">
    <source>
        <dbReference type="ARBA" id="ARBA00022722"/>
    </source>
</evidence>
<keyword evidence="4" id="KW-0808">Transferase</keyword>
<evidence type="ECO:0000313" key="15">
    <source>
        <dbReference type="Ensembl" id="ENSAMXP00000029428.1"/>
    </source>
</evidence>
<dbReference type="InterPro" id="IPR000477">
    <property type="entry name" value="RT_dom"/>
</dbReference>
<evidence type="ECO:0000256" key="7">
    <source>
        <dbReference type="ARBA" id="ARBA00022759"/>
    </source>
</evidence>
<dbReference type="Ensembl" id="ENSAMXT00000048059.1">
    <property type="protein sequence ID" value="ENSAMXP00000029428.1"/>
    <property type="gene ID" value="ENSAMXG00000034382.1"/>
</dbReference>
<dbReference type="FunFam" id="1.10.340.70:FF:000001">
    <property type="entry name" value="Retrovirus-related Pol polyprotein from transposon gypsy-like Protein"/>
    <property type="match status" value="1"/>
</dbReference>
<dbReference type="PANTHER" id="PTHR37984:SF5">
    <property type="entry name" value="PROTEIN NYNRIN-LIKE"/>
    <property type="match status" value="1"/>
</dbReference>
<dbReference type="GO" id="GO:0006508">
    <property type="term" value="P:proteolysis"/>
    <property type="evidence" value="ECO:0007669"/>
    <property type="project" value="UniProtKB-KW"/>
</dbReference>
<reference evidence="16" key="2">
    <citation type="journal article" date="2014" name="Nat. Commun.">
        <title>The cavefish genome reveals candidate genes for eye loss.</title>
        <authorList>
            <person name="McGaugh S.E."/>
            <person name="Gross J.B."/>
            <person name="Aken B."/>
            <person name="Blin M."/>
            <person name="Borowsky R."/>
            <person name="Chalopin D."/>
            <person name="Hinaux H."/>
            <person name="Jeffery W.R."/>
            <person name="Keene A."/>
            <person name="Ma L."/>
            <person name="Minx P."/>
            <person name="Murphy D."/>
            <person name="O'Quin K.E."/>
            <person name="Retaux S."/>
            <person name="Rohner N."/>
            <person name="Searle S.M."/>
            <person name="Stahl B.A."/>
            <person name="Tabin C."/>
            <person name="Volff J.N."/>
            <person name="Yoshizawa M."/>
            <person name="Warren W.C."/>
        </authorList>
    </citation>
    <scope>NUCLEOTIDE SEQUENCE [LARGE SCALE GENOMIC DNA]</scope>
    <source>
        <strain evidence="16">female</strain>
    </source>
</reference>
<dbReference type="Pfam" id="PF00078">
    <property type="entry name" value="RVT_1"/>
    <property type="match status" value="1"/>
</dbReference>
<reference evidence="16" key="1">
    <citation type="submission" date="2013-03" db="EMBL/GenBank/DDBJ databases">
        <authorList>
            <person name="Jeffery W."/>
            <person name="Warren W."/>
            <person name="Wilson R.K."/>
        </authorList>
    </citation>
    <scope>NUCLEOTIDE SEQUENCE</scope>
    <source>
        <strain evidence="16">female</strain>
    </source>
</reference>
<dbReference type="FunFam" id="3.10.10.10:FF:000007">
    <property type="entry name" value="Retrovirus-related Pol polyprotein from transposon 17.6-like Protein"/>
    <property type="match status" value="1"/>
</dbReference>
<dbReference type="GeneTree" id="ENSGT01100000263500"/>
<evidence type="ECO:0000259" key="14">
    <source>
        <dbReference type="PROSITE" id="PS50994"/>
    </source>
</evidence>
<dbReference type="Pfam" id="PF00665">
    <property type="entry name" value="rve"/>
    <property type="match status" value="1"/>
</dbReference>
<evidence type="ECO:0000256" key="9">
    <source>
        <dbReference type="ARBA" id="ARBA00022918"/>
    </source>
</evidence>
<dbReference type="GO" id="GO:0015074">
    <property type="term" value="P:DNA integration"/>
    <property type="evidence" value="ECO:0007669"/>
    <property type="project" value="InterPro"/>
</dbReference>
<accession>A0A3B1IHG6</accession>
<keyword evidence="5" id="KW-0548">Nucleotidyltransferase</keyword>
<evidence type="ECO:0000256" key="10">
    <source>
        <dbReference type="ARBA" id="ARBA00023268"/>
    </source>
</evidence>
<dbReference type="InterPro" id="IPR036397">
    <property type="entry name" value="RNaseH_sf"/>
</dbReference>
<dbReference type="PROSITE" id="PS50878">
    <property type="entry name" value="RT_POL"/>
    <property type="match status" value="1"/>
</dbReference>
<dbReference type="SUPFAM" id="SSF56672">
    <property type="entry name" value="DNA/RNA polymerases"/>
    <property type="match status" value="1"/>
</dbReference>
<dbReference type="InterPro" id="IPR043128">
    <property type="entry name" value="Rev_trsase/Diguanyl_cyclase"/>
</dbReference>
<dbReference type="SUPFAM" id="SSF53098">
    <property type="entry name" value="Ribonuclease H-like"/>
    <property type="match status" value="1"/>
</dbReference>
<dbReference type="Gene3D" id="1.10.340.70">
    <property type="match status" value="1"/>
</dbReference>
<sequence>MEPLPTRDGLLVARSLVNVKSGRMQVRVRNISNTPLAVYPYQKLGKLLTLNVCEVFDDCPDLHLVSNDVAGVPVNAVGAGSVNNNPPYQFDLEGVQLSVEQKEKLATLLTKHQSVFSQHEEDYGCTETILHEIPTGDAAPIRQRYRQIPPNLYGEVKTLIKQMLDADIIKPSSSPWSSPIVLVRKKDGSIRFCVDYRQLNQVTRKDSYPLPRVEEALASLKKARWYSTLDLASGYWQVKMHQKDMDKTAFTTPMGLFEFQRMPFGLCNAPASFQRLMESCLGDQNYQSLLIYLDDVIVFAADFNSHLDRLDFVFSRLSQQGLKLKPDKCKLLRSSVQYLGHVVSDAGIAPDPDKVMAVQQWRVPKSITELRAFLGLAGYYRRFVKGFSQIAAPLHRLLGGHPTKKSKAKALCPPWKWSNECETAFESLKQGLVQAPVLAFADFTLPFLLYTDASHRGLGAVLSQKQDGQEKVIAYASRGLQGAERNDANYSSFKLELLALKWAITEKFHEYLLGSDFTVYTDNNPLAHLATARLGAVEQRWVARLASYRFQVKHRSGKSNVNADVLSRYPVGAAVVPEDDDGMEVPGFQEVTVEVVQACLSGSCLAASIGPVPDQPQPSGGSRIGQDWTMERWAEVQQQDPVISRVLYVFQTKRPLRWDERQWEAPNVLRLLKEMPRLQLQEGVLYRCIQDPNTNMPRYQLLLPQSLQKEAFTCCHDKMGHFATEKTLKTLQINYYWPHMAIDVQKWCSECQQCTLRKRPGTSAVGLTPVAASYPLELVTMDFLSLEAAVGGFQNIMVLTDHFTKFAWAAATRDQTAATTVRVMWQQVIQYFGCPSLFHSDQGPNFEAAVVKQLCELYGCKKSHTTPYHPEGNGLTERFNRTLLGMLGTLVDEKKQRWADYLPEMLHAYNNTVHSSTGYTPSYLMFGRHARTPLDVMLGHPVEEQSTVEEWVRRHHERLCYAYKRVGELTGRAGQHQKKQHDKRGLLGPLMVGERVLVRNVGPRGQGKLANFWSSMPYVVIKQPNVDIPVYVVKPEKGNGRERVLHRKLLRPCPLSLQVPGEGVAEAADEPGSSSQVADGPGFPTQAAGAIGHPTSWLVPPTWCLPSLSSCTPSARSATDVWVGPDVGEPRRSHRTTKGVPPERYGDA</sequence>
<evidence type="ECO:0000256" key="4">
    <source>
        <dbReference type="ARBA" id="ARBA00022679"/>
    </source>
</evidence>
<dbReference type="InterPro" id="IPR041577">
    <property type="entry name" value="RT_RNaseH_2"/>
</dbReference>
<evidence type="ECO:0000256" key="12">
    <source>
        <dbReference type="SAM" id="MobiDB-lite"/>
    </source>
</evidence>
<dbReference type="Gene3D" id="3.30.70.270">
    <property type="match status" value="2"/>
</dbReference>
<feature type="domain" description="Reverse transcriptase" evidence="13">
    <location>
        <begin position="164"/>
        <end position="343"/>
    </location>
</feature>
<dbReference type="FunFam" id="3.10.10.10:FF:000002">
    <property type="entry name" value="Retrovirus-related Pol polyprotein from transposon 17.6-like protein"/>
    <property type="match status" value="1"/>
</dbReference>
<dbReference type="InterPro" id="IPR012337">
    <property type="entry name" value="RNaseH-like_sf"/>
</dbReference>
<keyword evidence="7" id="KW-0255">Endonuclease</keyword>
<keyword evidence="9" id="KW-0695">RNA-directed DNA polymerase</keyword>
<dbReference type="GO" id="GO:0003964">
    <property type="term" value="F:RNA-directed DNA polymerase activity"/>
    <property type="evidence" value="ECO:0007669"/>
    <property type="project" value="UniProtKB-KW"/>
</dbReference>
<dbReference type="PROSITE" id="PS50994">
    <property type="entry name" value="INTEGRASE"/>
    <property type="match status" value="1"/>
</dbReference>
<dbReference type="GO" id="GO:0008233">
    <property type="term" value="F:peptidase activity"/>
    <property type="evidence" value="ECO:0007669"/>
    <property type="project" value="UniProtKB-KW"/>
</dbReference>
<dbReference type="EC" id="3.1.26.4" evidence="2"/>
<dbReference type="CDD" id="cd01647">
    <property type="entry name" value="RT_LTR"/>
    <property type="match status" value="1"/>
</dbReference>
<evidence type="ECO:0000256" key="1">
    <source>
        <dbReference type="ARBA" id="ARBA00010879"/>
    </source>
</evidence>
<evidence type="ECO:0000256" key="2">
    <source>
        <dbReference type="ARBA" id="ARBA00012180"/>
    </source>
</evidence>
<dbReference type="Gene3D" id="3.30.420.10">
    <property type="entry name" value="Ribonuclease H-like superfamily/Ribonuclease H"/>
    <property type="match status" value="1"/>
</dbReference>
<comment type="similarity">
    <text evidence="1">Belongs to the beta type-B retroviral polymerase family. HERV class-II K(HML-2) pol subfamily.</text>
</comment>